<dbReference type="PROSITE" id="PS51766">
    <property type="entry name" value="DOCKERIN"/>
    <property type="match status" value="1"/>
</dbReference>
<dbReference type="GO" id="GO:0016491">
    <property type="term" value="F:oxidoreductase activity"/>
    <property type="evidence" value="ECO:0007669"/>
    <property type="project" value="InterPro"/>
</dbReference>
<dbReference type="AlphaFoldDB" id="A0AA37SL15"/>
<organism evidence="4 5">
    <name type="scientific">Portibacter lacus</name>
    <dbReference type="NCBI Taxonomy" id="1099794"/>
    <lineage>
        <taxon>Bacteria</taxon>
        <taxon>Pseudomonadati</taxon>
        <taxon>Bacteroidota</taxon>
        <taxon>Saprospiria</taxon>
        <taxon>Saprospirales</taxon>
        <taxon>Haliscomenobacteraceae</taxon>
        <taxon>Portibacter</taxon>
    </lineage>
</organism>
<dbReference type="GO" id="GO:0004553">
    <property type="term" value="F:hydrolase activity, hydrolyzing O-glycosyl compounds"/>
    <property type="evidence" value="ECO:0007669"/>
    <property type="project" value="InterPro"/>
</dbReference>
<dbReference type="Proteomes" id="UP001156666">
    <property type="component" value="Unassembled WGS sequence"/>
</dbReference>
<evidence type="ECO:0000256" key="1">
    <source>
        <dbReference type="SAM" id="SignalP"/>
    </source>
</evidence>
<dbReference type="InterPro" id="IPR016134">
    <property type="entry name" value="Dockerin_dom"/>
</dbReference>
<evidence type="ECO:0000259" key="2">
    <source>
        <dbReference type="PROSITE" id="PS51352"/>
    </source>
</evidence>
<dbReference type="Gene3D" id="3.40.30.10">
    <property type="entry name" value="Glutaredoxin"/>
    <property type="match status" value="1"/>
</dbReference>
<name>A0AA37SL15_9BACT</name>
<dbReference type="SUPFAM" id="SSF52833">
    <property type="entry name" value="Thioredoxin-like"/>
    <property type="match status" value="1"/>
</dbReference>
<dbReference type="InterPro" id="IPR036249">
    <property type="entry name" value="Thioredoxin-like_sf"/>
</dbReference>
<keyword evidence="5" id="KW-1185">Reference proteome</keyword>
<dbReference type="RefSeq" id="WP_235293209.1">
    <property type="nucleotide sequence ID" value="NZ_BSOH01000005.1"/>
</dbReference>
<evidence type="ECO:0000313" key="4">
    <source>
        <dbReference type="EMBL" id="GLR16403.1"/>
    </source>
</evidence>
<sequence length="344" mass="37993">MKHLSIIIVFLLASLAAISQEAPNFTITDSDGNELSLYEDLLDSGKIVVIDMFFVSCPICKPYNAPMQALYEEFGEGKEDVEFLLLTTRTWDDNSDVAAYKIEYGLTYPAAGNDGGGYDATEPYREGEFGTFFGAPTFLVIEPNRTIHFDLATSGVEARINNVRKKILEIQNGGVAAETTKVTVDVSAYKDNATLPSYILKLRSGNNPDSSYTVPDTFNYPSAEYPKLSDPEIYMEIAEHSTSEITTIDLVLIQRYILGIYELDNIQKIASDVNASGVLTPADLISMRKVILHIQDGFSVGKSYLSIDATCNDNVDNCIEAIKLNTDSESQLINFKVIKYGDIK</sequence>
<evidence type="ECO:0000313" key="5">
    <source>
        <dbReference type="Proteomes" id="UP001156666"/>
    </source>
</evidence>
<dbReference type="InterPro" id="IPR013766">
    <property type="entry name" value="Thioredoxin_domain"/>
</dbReference>
<gene>
    <name evidence="4" type="ORF">GCM10007940_10180</name>
</gene>
<dbReference type="Pfam" id="PF00578">
    <property type="entry name" value="AhpC-TSA"/>
    <property type="match status" value="1"/>
</dbReference>
<dbReference type="GO" id="GO:0000272">
    <property type="term" value="P:polysaccharide catabolic process"/>
    <property type="evidence" value="ECO:0007669"/>
    <property type="project" value="InterPro"/>
</dbReference>
<protein>
    <recommendedName>
        <fullName evidence="6">Thioredoxin domain-containing protein</fullName>
    </recommendedName>
</protein>
<dbReference type="GO" id="GO:0016209">
    <property type="term" value="F:antioxidant activity"/>
    <property type="evidence" value="ECO:0007669"/>
    <property type="project" value="InterPro"/>
</dbReference>
<keyword evidence="1" id="KW-0732">Signal</keyword>
<accession>A0AA37SL15</accession>
<reference evidence="4" key="2">
    <citation type="submission" date="2023-01" db="EMBL/GenBank/DDBJ databases">
        <title>Draft genome sequence of Portibacter lacus strain NBRC 108769.</title>
        <authorList>
            <person name="Sun Q."/>
            <person name="Mori K."/>
        </authorList>
    </citation>
    <scope>NUCLEOTIDE SEQUENCE</scope>
    <source>
        <strain evidence="4">NBRC 108769</strain>
    </source>
</reference>
<dbReference type="Gene3D" id="1.10.1330.10">
    <property type="entry name" value="Dockerin domain"/>
    <property type="match status" value="1"/>
</dbReference>
<feature type="chain" id="PRO_5041328989" description="Thioredoxin domain-containing protein" evidence="1">
    <location>
        <begin position="20"/>
        <end position="344"/>
    </location>
</feature>
<dbReference type="PROSITE" id="PS51352">
    <property type="entry name" value="THIOREDOXIN_2"/>
    <property type="match status" value="1"/>
</dbReference>
<dbReference type="InterPro" id="IPR036439">
    <property type="entry name" value="Dockerin_dom_sf"/>
</dbReference>
<feature type="domain" description="Thioredoxin" evidence="2">
    <location>
        <begin position="16"/>
        <end position="172"/>
    </location>
</feature>
<proteinExistence type="predicted"/>
<reference evidence="4" key="1">
    <citation type="journal article" date="2014" name="Int. J. Syst. Evol. Microbiol.">
        <title>Complete genome sequence of Corynebacterium casei LMG S-19264T (=DSM 44701T), isolated from a smear-ripened cheese.</title>
        <authorList>
            <consortium name="US DOE Joint Genome Institute (JGI-PGF)"/>
            <person name="Walter F."/>
            <person name="Albersmeier A."/>
            <person name="Kalinowski J."/>
            <person name="Ruckert C."/>
        </authorList>
    </citation>
    <scope>NUCLEOTIDE SEQUENCE</scope>
    <source>
        <strain evidence="4">NBRC 108769</strain>
    </source>
</reference>
<dbReference type="EMBL" id="BSOH01000005">
    <property type="protein sequence ID" value="GLR16403.1"/>
    <property type="molecule type" value="Genomic_DNA"/>
</dbReference>
<dbReference type="Pfam" id="PF00404">
    <property type="entry name" value="Dockerin_1"/>
    <property type="match status" value="1"/>
</dbReference>
<dbReference type="InterPro" id="IPR002105">
    <property type="entry name" value="Dockerin_1_rpt"/>
</dbReference>
<dbReference type="PROSITE" id="PS00018">
    <property type="entry name" value="EF_HAND_1"/>
    <property type="match status" value="1"/>
</dbReference>
<evidence type="ECO:0008006" key="6">
    <source>
        <dbReference type="Google" id="ProtNLM"/>
    </source>
</evidence>
<feature type="domain" description="Dockerin" evidence="3">
    <location>
        <begin position="230"/>
        <end position="300"/>
    </location>
</feature>
<dbReference type="SUPFAM" id="SSF63446">
    <property type="entry name" value="Type I dockerin domain"/>
    <property type="match status" value="1"/>
</dbReference>
<feature type="signal peptide" evidence="1">
    <location>
        <begin position="1"/>
        <end position="19"/>
    </location>
</feature>
<dbReference type="CDD" id="cd14256">
    <property type="entry name" value="Dockerin_I"/>
    <property type="match status" value="1"/>
</dbReference>
<comment type="caution">
    <text evidence="4">The sequence shown here is derived from an EMBL/GenBank/DDBJ whole genome shotgun (WGS) entry which is preliminary data.</text>
</comment>
<dbReference type="InterPro" id="IPR000866">
    <property type="entry name" value="AhpC/TSA"/>
</dbReference>
<dbReference type="InterPro" id="IPR018247">
    <property type="entry name" value="EF_Hand_1_Ca_BS"/>
</dbReference>
<evidence type="ECO:0000259" key="3">
    <source>
        <dbReference type="PROSITE" id="PS51766"/>
    </source>
</evidence>